<proteinExistence type="predicted"/>
<name>A0A0G4Q0V8_9GAMM</name>
<protein>
    <submittedName>
        <fullName evidence="1">Uncharacterized protein</fullName>
    </submittedName>
</protein>
<dbReference type="Proteomes" id="UP000183920">
    <property type="component" value="Unassembled WGS sequence"/>
</dbReference>
<gene>
    <name evidence="1" type="ORF">BN1804_00361</name>
</gene>
<evidence type="ECO:0000313" key="1">
    <source>
        <dbReference type="EMBL" id="CRL59289.1"/>
    </source>
</evidence>
<sequence>MDGGNRQFVQIILLLIKKGLLQIGIIQDAGNTYNKLYPNNVANLMLYLHIV</sequence>
<organism evidence="1 2">
    <name type="scientific">Proteus penneri</name>
    <dbReference type="NCBI Taxonomy" id="102862"/>
    <lineage>
        <taxon>Bacteria</taxon>
        <taxon>Pseudomonadati</taxon>
        <taxon>Pseudomonadota</taxon>
        <taxon>Gammaproteobacteria</taxon>
        <taxon>Enterobacterales</taxon>
        <taxon>Morganellaceae</taxon>
        <taxon>Proteus</taxon>
    </lineage>
</organism>
<evidence type="ECO:0000313" key="2">
    <source>
        <dbReference type="Proteomes" id="UP000183920"/>
    </source>
</evidence>
<dbReference type="AlphaFoldDB" id="A0A0G4Q0V8"/>
<accession>A0A0G4Q0V8</accession>
<reference evidence="2" key="1">
    <citation type="submission" date="2015-06" db="EMBL/GenBank/DDBJ databases">
        <authorList>
            <person name="Urmite Genomes"/>
        </authorList>
    </citation>
    <scope>NUCLEOTIDE SEQUENCE [LARGE SCALE GENOMIC DNA]</scope>
    <source>
        <strain evidence="2">CSUR P1867</strain>
    </source>
</reference>
<dbReference type="EMBL" id="CVRY01000001">
    <property type="protein sequence ID" value="CRL59289.1"/>
    <property type="molecule type" value="Genomic_DNA"/>
</dbReference>